<dbReference type="InterPro" id="IPR021195">
    <property type="entry name" value="Ubol_Cyt_c_Rdtase_Cyt_c_su_prd"/>
</dbReference>
<dbReference type="Gene3D" id="1.20.5.100">
    <property type="entry name" value="Cytochrome c1, transmembrane anchor, C-terminal"/>
    <property type="match status" value="1"/>
</dbReference>
<dbReference type="SUPFAM" id="SSF46626">
    <property type="entry name" value="Cytochrome c"/>
    <property type="match status" value="2"/>
</dbReference>
<evidence type="ECO:0000256" key="4">
    <source>
        <dbReference type="PROSITE-ProRule" id="PRU00433"/>
    </source>
</evidence>
<evidence type="ECO:0000256" key="3">
    <source>
        <dbReference type="ARBA" id="ARBA00023004"/>
    </source>
</evidence>
<dbReference type="Proteomes" id="UP000192602">
    <property type="component" value="Unassembled WGS sequence"/>
</dbReference>
<gene>
    <name evidence="7" type="ORF">SAMN05660197_0175</name>
</gene>
<feature type="domain" description="Cytochrome c" evidence="6">
    <location>
        <begin position="50"/>
        <end position="153"/>
    </location>
</feature>
<keyword evidence="2 4" id="KW-0479">Metal-binding</keyword>
<dbReference type="GO" id="GO:0020037">
    <property type="term" value="F:heme binding"/>
    <property type="evidence" value="ECO:0007669"/>
    <property type="project" value="InterPro"/>
</dbReference>
<evidence type="ECO:0000256" key="5">
    <source>
        <dbReference type="SAM" id="Phobius"/>
    </source>
</evidence>
<proteinExistence type="predicted"/>
<evidence type="ECO:0000313" key="8">
    <source>
        <dbReference type="Proteomes" id="UP000192602"/>
    </source>
</evidence>
<sequence length="304" mass="34339">MRELKILAIIVVLVGITYWGIEPYAHSKMHPHHEPATFTYGDLKALAVQGDAQKGAQAIMNNGCTGCHSIKSQNIPAPMDPVSASASYGVNPPDLSNIAAVTDHKFLASVIKDPVKAFKLSHKFNDKKPFPMPAFFGSEQDLADIVAYLVSIAPKEISPKEAYEAACGRCHNLRYDHWTVIGEEPKFKTEVERKQFELKLAQYEANLKKYLGTTPPDLSMYIRSRGHEYIRDFVEDPQKILHGTAMPRVGLTQEATEKVVAYLEKVGDRKKEKRNSLGPWVLLYFVIFAILAYLWKQKIWREVH</sequence>
<feature type="domain" description="Cytochrome c" evidence="6">
    <location>
        <begin position="154"/>
        <end position="267"/>
    </location>
</feature>
<dbReference type="OrthoDB" id="5351961at2"/>
<dbReference type="RefSeq" id="WP_084274710.1">
    <property type="nucleotide sequence ID" value="NZ_AP026671.1"/>
</dbReference>
<dbReference type="InterPro" id="IPR036909">
    <property type="entry name" value="Cyt_c-like_dom_sf"/>
</dbReference>
<evidence type="ECO:0000259" key="6">
    <source>
        <dbReference type="PROSITE" id="PS51007"/>
    </source>
</evidence>
<accession>A0A1W1WRS8</accession>
<feature type="transmembrane region" description="Helical" evidence="5">
    <location>
        <begin position="277"/>
        <end position="295"/>
    </location>
</feature>
<dbReference type="AlphaFoldDB" id="A0A1W1WRS8"/>
<dbReference type="Gene3D" id="1.10.760.10">
    <property type="entry name" value="Cytochrome c-like domain"/>
    <property type="match status" value="2"/>
</dbReference>
<evidence type="ECO:0000256" key="2">
    <source>
        <dbReference type="ARBA" id="ARBA00022723"/>
    </source>
</evidence>
<dbReference type="EMBL" id="FWWZ01000001">
    <property type="protein sequence ID" value="SMC08423.1"/>
    <property type="molecule type" value="Genomic_DNA"/>
</dbReference>
<keyword evidence="5" id="KW-0812">Transmembrane</keyword>
<feature type="transmembrane region" description="Helical" evidence="5">
    <location>
        <begin position="6"/>
        <end position="25"/>
    </location>
</feature>
<keyword evidence="8" id="KW-1185">Reference proteome</keyword>
<dbReference type="PIRSF" id="PIRSF019225">
    <property type="entry name" value="Ubol_Cyt_c_Rdtase_Cyt_c_su_prd"/>
    <property type="match status" value="1"/>
</dbReference>
<keyword evidence="1 4" id="KW-0349">Heme</keyword>
<protein>
    <submittedName>
        <fullName evidence="7">Ubiquinol-cytochrome c reductase cytochrome c1 subunit</fullName>
    </submittedName>
</protein>
<name>A0A1W1WRS8_9BACT</name>
<dbReference type="GO" id="GO:0009055">
    <property type="term" value="F:electron transfer activity"/>
    <property type="evidence" value="ECO:0007669"/>
    <property type="project" value="InterPro"/>
</dbReference>
<dbReference type="Pfam" id="PF00034">
    <property type="entry name" value="Cytochrom_C"/>
    <property type="match status" value="1"/>
</dbReference>
<dbReference type="GO" id="GO:0046872">
    <property type="term" value="F:metal ion binding"/>
    <property type="evidence" value="ECO:0007669"/>
    <property type="project" value="UniProtKB-KW"/>
</dbReference>
<keyword evidence="5" id="KW-0472">Membrane</keyword>
<evidence type="ECO:0000256" key="1">
    <source>
        <dbReference type="ARBA" id="ARBA00022617"/>
    </source>
</evidence>
<evidence type="ECO:0000313" key="7">
    <source>
        <dbReference type="EMBL" id="SMC08423.1"/>
    </source>
</evidence>
<dbReference type="InterPro" id="IPR009056">
    <property type="entry name" value="Cyt_c-like_dom"/>
</dbReference>
<dbReference type="STRING" id="1069081.SAMN05660197_0175"/>
<keyword evidence="3 4" id="KW-0408">Iron</keyword>
<dbReference type="PROSITE" id="PS51007">
    <property type="entry name" value="CYTC"/>
    <property type="match status" value="2"/>
</dbReference>
<keyword evidence="5" id="KW-1133">Transmembrane helix</keyword>
<organism evidence="7 8">
    <name type="scientific">Nitratiruptor tergarcus DSM 16512</name>
    <dbReference type="NCBI Taxonomy" id="1069081"/>
    <lineage>
        <taxon>Bacteria</taxon>
        <taxon>Pseudomonadati</taxon>
        <taxon>Campylobacterota</taxon>
        <taxon>Epsilonproteobacteria</taxon>
        <taxon>Nautiliales</taxon>
        <taxon>Nitratiruptoraceae</taxon>
        <taxon>Nitratiruptor</taxon>
    </lineage>
</organism>
<reference evidence="8" key="1">
    <citation type="submission" date="2017-04" db="EMBL/GenBank/DDBJ databases">
        <authorList>
            <person name="Varghese N."/>
            <person name="Submissions S."/>
        </authorList>
    </citation>
    <scope>NUCLEOTIDE SEQUENCE [LARGE SCALE GENOMIC DNA]</scope>
    <source>
        <strain evidence="8">DSM 16512</strain>
    </source>
</reference>